<reference evidence="3" key="1">
    <citation type="submission" date="2025-08" db="UniProtKB">
        <authorList>
            <consortium name="RefSeq"/>
        </authorList>
    </citation>
    <scope>IDENTIFICATION</scope>
    <source>
        <tissue evidence="3">Tentacle</tissue>
    </source>
</reference>
<sequence length="132" mass="15017">MDNTFANLDGQLGSKLIQIRKDIATITETSTTTVNDILTYIAFSLAVLNLLLLCLIFVLGRHLYYSHGIRKPEEIDLRHKEQVTTEDPRCIGCNHLLQATDHEDPDKVNHASIHEHLDSSTQHTFENFCVME</sequence>
<dbReference type="GeneID" id="116299440"/>
<name>A0A6P8IE26_ACTTE</name>
<feature type="transmembrane region" description="Helical" evidence="1">
    <location>
        <begin position="37"/>
        <end position="60"/>
    </location>
</feature>
<dbReference type="KEGG" id="aten:116299440"/>
<keyword evidence="2" id="KW-1185">Reference proteome</keyword>
<dbReference type="RefSeq" id="XP_031563960.1">
    <property type="nucleotide sequence ID" value="XM_031708100.1"/>
</dbReference>
<keyword evidence="1" id="KW-1133">Transmembrane helix</keyword>
<proteinExistence type="predicted"/>
<gene>
    <name evidence="3" type="primary">LOC116299440</name>
</gene>
<dbReference type="OrthoDB" id="10442427at2759"/>
<evidence type="ECO:0000313" key="2">
    <source>
        <dbReference type="Proteomes" id="UP000515163"/>
    </source>
</evidence>
<keyword evidence="1" id="KW-0472">Membrane</keyword>
<evidence type="ECO:0000256" key="1">
    <source>
        <dbReference type="SAM" id="Phobius"/>
    </source>
</evidence>
<accession>A0A6P8IE26</accession>
<organism evidence="2 3">
    <name type="scientific">Actinia tenebrosa</name>
    <name type="common">Australian red waratah sea anemone</name>
    <dbReference type="NCBI Taxonomy" id="6105"/>
    <lineage>
        <taxon>Eukaryota</taxon>
        <taxon>Metazoa</taxon>
        <taxon>Cnidaria</taxon>
        <taxon>Anthozoa</taxon>
        <taxon>Hexacorallia</taxon>
        <taxon>Actiniaria</taxon>
        <taxon>Actiniidae</taxon>
        <taxon>Actinia</taxon>
    </lineage>
</organism>
<dbReference type="Proteomes" id="UP000515163">
    <property type="component" value="Unplaced"/>
</dbReference>
<protein>
    <submittedName>
        <fullName evidence="3">Uncharacterized protein LOC116299440</fullName>
    </submittedName>
</protein>
<evidence type="ECO:0000313" key="3">
    <source>
        <dbReference type="RefSeq" id="XP_031563960.1"/>
    </source>
</evidence>
<dbReference type="InParanoid" id="A0A6P8IE26"/>
<dbReference type="AlphaFoldDB" id="A0A6P8IE26"/>
<keyword evidence="1" id="KW-0812">Transmembrane</keyword>